<dbReference type="EMBL" id="MBRJ01000062">
    <property type="protein sequence ID" value="OHX40707.1"/>
    <property type="molecule type" value="Genomic_DNA"/>
</dbReference>
<feature type="domain" description="Thymidylate kinase-like" evidence="2">
    <location>
        <begin position="11"/>
        <end position="191"/>
    </location>
</feature>
<gene>
    <name evidence="3" type="ORF">BBV17_29080</name>
</gene>
<comment type="similarity">
    <text evidence="1">Belongs to the thymidylate kinase family.</text>
</comment>
<accession>A0ABX3CJM1</accession>
<dbReference type="Proteomes" id="UP000180194">
    <property type="component" value="Unassembled WGS sequence"/>
</dbReference>
<comment type="caution">
    <text evidence="3">The sequence shown here is derived from an EMBL/GenBank/DDBJ whole genome shotgun (WGS) entry which is preliminary data.</text>
</comment>
<proteinExistence type="inferred from homology"/>
<dbReference type="Pfam" id="PF02223">
    <property type="entry name" value="Thymidylate_kin"/>
    <property type="match status" value="1"/>
</dbReference>
<evidence type="ECO:0000259" key="2">
    <source>
        <dbReference type="Pfam" id="PF02223"/>
    </source>
</evidence>
<protein>
    <recommendedName>
        <fullName evidence="2">Thymidylate kinase-like domain-containing protein</fullName>
    </recommendedName>
</protein>
<evidence type="ECO:0000313" key="3">
    <source>
        <dbReference type="EMBL" id="OHX40707.1"/>
    </source>
</evidence>
<dbReference type="InterPro" id="IPR027417">
    <property type="entry name" value="P-loop_NTPase"/>
</dbReference>
<reference evidence="3 4" key="1">
    <citation type="submission" date="2016-07" db="EMBL/GenBank/DDBJ databases">
        <title>Bacillus oceanisediminis whole genome.</title>
        <authorList>
            <person name="Pal Y."/>
            <person name="Verma A."/>
            <person name="Mual P."/>
            <person name="Srinivasan K."/>
        </authorList>
    </citation>
    <scope>NUCLEOTIDE SEQUENCE [LARGE SCALE GENOMIC DNA]</scope>
    <source>
        <strain evidence="3 4">Bhandara28</strain>
    </source>
</reference>
<evidence type="ECO:0000256" key="1">
    <source>
        <dbReference type="ARBA" id="ARBA00009776"/>
    </source>
</evidence>
<dbReference type="SUPFAM" id="SSF52540">
    <property type="entry name" value="P-loop containing nucleoside triphosphate hydrolases"/>
    <property type="match status" value="1"/>
</dbReference>
<dbReference type="RefSeq" id="WP_071160029.1">
    <property type="nucleotide sequence ID" value="NZ_MBRJ01000062.1"/>
</dbReference>
<dbReference type="InterPro" id="IPR039430">
    <property type="entry name" value="Thymidylate_kin-like_dom"/>
</dbReference>
<name>A0ABX3CJM1_9BACI</name>
<keyword evidence="4" id="KW-1185">Reference proteome</keyword>
<dbReference type="Gene3D" id="3.40.50.300">
    <property type="entry name" value="P-loop containing nucleotide triphosphate hydrolases"/>
    <property type="match status" value="1"/>
</dbReference>
<dbReference type="PANTHER" id="PTHR10344">
    <property type="entry name" value="THYMIDYLATE KINASE"/>
    <property type="match status" value="1"/>
</dbReference>
<organism evidence="3 4">
    <name type="scientific">Cytobacillus oceanisediminis</name>
    <dbReference type="NCBI Taxonomy" id="665099"/>
    <lineage>
        <taxon>Bacteria</taxon>
        <taxon>Bacillati</taxon>
        <taxon>Bacillota</taxon>
        <taxon>Bacilli</taxon>
        <taxon>Bacillales</taxon>
        <taxon>Bacillaceae</taxon>
        <taxon>Cytobacillus</taxon>
    </lineage>
</organism>
<sequence length="210" mass="24501">MINKGILISFTGINGTGKRRQSALLCKWFEDKGFTALEMPKIPAFSDMVFDNISKDKGYQDSTELFPTDVVHFASAIDRVRIFTPYAQKMVEQGAVMIMPEYSYCRMALAKLDRVKNLKLLSEVYDWLPDADIIFYMDIPSELAIERLRKSNMVTKDSSYFENLKSCYMDLPKYKKFIKIDASKSEKEVQNTLRQHVMEYLRNKNILLRR</sequence>
<evidence type="ECO:0000313" key="4">
    <source>
        <dbReference type="Proteomes" id="UP000180194"/>
    </source>
</evidence>
<dbReference type="PANTHER" id="PTHR10344:SF1">
    <property type="entry name" value="THYMIDYLATE KINASE"/>
    <property type="match status" value="1"/>
</dbReference>